<feature type="signal peptide" evidence="14">
    <location>
        <begin position="1"/>
        <end position="22"/>
    </location>
</feature>
<evidence type="ECO:0000256" key="15">
    <source>
        <dbReference type="SAM" id="Phobius"/>
    </source>
</evidence>
<feature type="chain" id="PRO_5005111970" description="Peptide hydrolase" evidence="14">
    <location>
        <begin position="23"/>
        <end position="894"/>
    </location>
</feature>
<accession>A0A0D0AXV6</accession>
<evidence type="ECO:0000256" key="10">
    <source>
        <dbReference type="ARBA" id="ARBA00022989"/>
    </source>
</evidence>
<evidence type="ECO:0000256" key="13">
    <source>
        <dbReference type="ARBA" id="ARBA00023180"/>
    </source>
</evidence>
<comment type="subcellular location">
    <subcellularLocation>
        <location evidence="2">Endoplasmic reticulum membrane</location>
        <topology evidence="2">Multi-pass membrane protein</topology>
    </subcellularLocation>
</comment>
<keyword evidence="12 15" id="KW-0472">Membrane</keyword>
<evidence type="ECO:0000259" key="16">
    <source>
        <dbReference type="Pfam" id="PF04389"/>
    </source>
</evidence>
<dbReference type="HOGENOM" id="CLU_015120_0_0_1"/>
<evidence type="ECO:0000256" key="2">
    <source>
        <dbReference type="ARBA" id="ARBA00004477"/>
    </source>
</evidence>
<keyword evidence="13" id="KW-0325">Glycoprotein</keyword>
<keyword evidence="11" id="KW-0482">Metalloprotease</keyword>
<dbReference type="GO" id="GO:0006508">
    <property type="term" value="P:proteolysis"/>
    <property type="evidence" value="ECO:0007669"/>
    <property type="project" value="UniProtKB-KW"/>
</dbReference>
<comment type="cofactor">
    <cofactor evidence="1">
        <name>Zn(2+)</name>
        <dbReference type="ChEBI" id="CHEBI:29105"/>
    </cofactor>
</comment>
<feature type="domain" description="Peptidase M28" evidence="16">
    <location>
        <begin position="138"/>
        <end position="331"/>
    </location>
</feature>
<keyword evidence="5 15" id="KW-0812">Transmembrane</keyword>
<evidence type="ECO:0000256" key="9">
    <source>
        <dbReference type="ARBA" id="ARBA00022833"/>
    </source>
</evidence>
<reference evidence="17 18" key="1">
    <citation type="submission" date="2014-04" db="EMBL/GenBank/DDBJ databases">
        <authorList>
            <consortium name="DOE Joint Genome Institute"/>
            <person name="Kuo A."/>
            <person name="Ruytinx J."/>
            <person name="Rineau F."/>
            <person name="Colpaert J."/>
            <person name="Kohler A."/>
            <person name="Nagy L.G."/>
            <person name="Floudas D."/>
            <person name="Copeland A."/>
            <person name="Barry K.W."/>
            <person name="Cichocki N."/>
            <person name="Veneault-Fourrey C."/>
            <person name="LaButti K."/>
            <person name="Lindquist E.A."/>
            <person name="Lipzen A."/>
            <person name="Lundell T."/>
            <person name="Morin E."/>
            <person name="Murat C."/>
            <person name="Sun H."/>
            <person name="Tunlid A."/>
            <person name="Henrissat B."/>
            <person name="Grigoriev I.V."/>
            <person name="Hibbett D.S."/>
            <person name="Martin F."/>
            <person name="Nordberg H.P."/>
            <person name="Cantor M.N."/>
            <person name="Hua S.X."/>
        </authorList>
    </citation>
    <scope>NUCLEOTIDE SEQUENCE [LARGE SCALE GENOMIC DNA]</scope>
    <source>
        <strain evidence="17 18">UH-Slu-Lm8-n1</strain>
    </source>
</reference>
<reference evidence="18" key="2">
    <citation type="submission" date="2015-01" db="EMBL/GenBank/DDBJ databases">
        <title>Evolutionary Origins and Diversification of the Mycorrhizal Mutualists.</title>
        <authorList>
            <consortium name="DOE Joint Genome Institute"/>
            <consortium name="Mycorrhizal Genomics Consortium"/>
            <person name="Kohler A."/>
            <person name="Kuo A."/>
            <person name="Nagy L.G."/>
            <person name="Floudas D."/>
            <person name="Copeland A."/>
            <person name="Barry K.W."/>
            <person name="Cichocki N."/>
            <person name="Veneault-Fourrey C."/>
            <person name="LaButti K."/>
            <person name="Lindquist E.A."/>
            <person name="Lipzen A."/>
            <person name="Lundell T."/>
            <person name="Morin E."/>
            <person name="Murat C."/>
            <person name="Riley R."/>
            <person name="Ohm R."/>
            <person name="Sun H."/>
            <person name="Tunlid A."/>
            <person name="Henrissat B."/>
            <person name="Grigoriev I.V."/>
            <person name="Hibbett D.S."/>
            <person name="Martin F."/>
        </authorList>
    </citation>
    <scope>NUCLEOTIDE SEQUENCE [LARGE SCALE GENOMIC DNA]</scope>
    <source>
        <strain evidence="18">UH-Slu-Lm8-n1</strain>
    </source>
</reference>
<dbReference type="OrthoDB" id="76293at2759"/>
<dbReference type="PANTHER" id="PTHR12147">
    <property type="entry name" value="METALLOPEPTIDASE M28 FAMILY MEMBER"/>
    <property type="match status" value="1"/>
</dbReference>
<feature type="transmembrane region" description="Helical" evidence="15">
    <location>
        <begin position="595"/>
        <end position="617"/>
    </location>
</feature>
<evidence type="ECO:0000313" key="18">
    <source>
        <dbReference type="Proteomes" id="UP000054485"/>
    </source>
</evidence>
<proteinExistence type="inferred from homology"/>
<dbReference type="InParanoid" id="A0A0D0AXV6"/>
<feature type="transmembrane region" description="Helical" evidence="15">
    <location>
        <begin position="623"/>
        <end position="643"/>
    </location>
</feature>
<dbReference type="Proteomes" id="UP000054485">
    <property type="component" value="Unassembled WGS sequence"/>
</dbReference>
<comment type="similarity">
    <text evidence="3 14">Belongs to the peptidase M28 family.</text>
</comment>
<keyword evidence="4 14" id="KW-0645">Protease</keyword>
<dbReference type="FunFam" id="3.40.630.10:FF:000008">
    <property type="entry name" value="Endoplasmic reticulum metallopeptidase 1"/>
    <property type="match status" value="1"/>
</dbReference>
<dbReference type="InterPro" id="IPR045175">
    <property type="entry name" value="M28_fam"/>
</dbReference>
<evidence type="ECO:0000256" key="3">
    <source>
        <dbReference type="ARBA" id="ARBA00010918"/>
    </source>
</evidence>
<protein>
    <recommendedName>
        <fullName evidence="14">Peptide hydrolase</fullName>
        <ecNumber evidence="14">3.4.-.-</ecNumber>
    </recommendedName>
</protein>
<dbReference type="Gene3D" id="3.40.630.10">
    <property type="entry name" value="Zn peptidases"/>
    <property type="match status" value="1"/>
</dbReference>
<dbReference type="PANTHER" id="PTHR12147:SF22">
    <property type="entry name" value="ENDOPLASMIC RETICULUM METALLOPEPTIDASE 1"/>
    <property type="match status" value="1"/>
</dbReference>
<dbReference type="SUPFAM" id="SSF53187">
    <property type="entry name" value="Zn-dependent exopeptidases"/>
    <property type="match status" value="1"/>
</dbReference>
<feature type="transmembrane region" description="Helical" evidence="15">
    <location>
        <begin position="402"/>
        <end position="422"/>
    </location>
</feature>
<keyword evidence="10 15" id="KW-1133">Transmembrane helix</keyword>
<keyword evidence="8" id="KW-0256">Endoplasmic reticulum</keyword>
<keyword evidence="9 14" id="KW-0862">Zinc</keyword>
<keyword evidence="7 14" id="KW-0378">Hydrolase</keyword>
<dbReference type="EMBL" id="KN835233">
    <property type="protein sequence ID" value="KIK42649.1"/>
    <property type="molecule type" value="Genomic_DNA"/>
</dbReference>
<keyword evidence="14" id="KW-0732">Signal</keyword>
<dbReference type="AlphaFoldDB" id="A0A0D0AXV6"/>
<evidence type="ECO:0000256" key="14">
    <source>
        <dbReference type="RuleBase" id="RU361240"/>
    </source>
</evidence>
<organism evidence="17 18">
    <name type="scientific">Suillus luteus UH-Slu-Lm8-n1</name>
    <dbReference type="NCBI Taxonomy" id="930992"/>
    <lineage>
        <taxon>Eukaryota</taxon>
        <taxon>Fungi</taxon>
        <taxon>Dikarya</taxon>
        <taxon>Basidiomycota</taxon>
        <taxon>Agaricomycotina</taxon>
        <taxon>Agaricomycetes</taxon>
        <taxon>Agaricomycetidae</taxon>
        <taxon>Boletales</taxon>
        <taxon>Suillineae</taxon>
        <taxon>Suillaceae</taxon>
        <taxon>Suillus</taxon>
    </lineage>
</organism>
<keyword evidence="6 14" id="KW-0479">Metal-binding</keyword>
<evidence type="ECO:0000256" key="4">
    <source>
        <dbReference type="ARBA" id="ARBA00022670"/>
    </source>
</evidence>
<feature type="transmembrane region" description="Helical" evidence="15">
    <location>
        <begin position="564"/>
        <end position="583"/>
    </location>
</feature>
<dbReference type="Pfam" id="PF04389">
    <property type="entry name" value="Peptidase_M28"/>
    <property type="match status" value="1"/>
</dbReference>
<dbReference type="FunCoup" id="A0A0D0AXV6">
    <property type="interactions" value="42"/>
</dbReference>
<sequence length="894" mass="97692">MVRMRHWGPVQSLLALVPLLIGLPWLALKHQYSLPTPIVDQYNPITSLPQLSEATILQYAKHLSEDIGYRTPGTREHALADVWMTEKAFQLQAECERVVASQPGRKLQCEVWRQEGSGSHRFDMMAARLYKRYVNLSNIIIRLSDGTDRGKADAVLINSHLDSTLPSPGAADDALAVGVMIECVRVLVNTPGWEPKHAVVFLFNNAEESLQDGSHLFSTQHPIASTVRAVVNLEAAGTAGPELLFQATSHEMILAYSQVPRPYGTIFANEIFSSGVLLSDTDFRQFEYYLNVTGLDMAVVGNSYMYHMRGDLVENIEAGVAQHMAENTFALIKHLTSPNSPLPGLASGYGRPRTVFFAYLGFFFVYSFRTAEVLYALLFIASCVLVRSAGGPSARGATMAKALLSVALGGLGALIGANAVAFMMQRVLGRGMSWFKGEFEPLILYGPAAMCGALLTQLPLAPVPEKALLHAQLLAYAFLAAAGQFAGVGSSAVFFLSAASTFVALLIDRVTSYLSASTVDDAGMAEKMQDGDAKGAGDRHKNVDKAEAKDGFVSLWTYALGQTVPLLTGTQLTSATLVVFVPLTGRIGSEAPAEYIIASIVAILGSYTLNFTTPFAHRFDRPALRKAVVILLLVVSVVMAVFARKEVFDKNHQKRLFVLHKEDLNTREQHLHIAAADGAPGFDDLVHDITAHFGADGVPPKAVVMDDWNSDWDTLYPFSAFLSPYKVDLPLDPAYDAPWPPEEQFMVSAVNDALDESKGTRTMTLKIDHPGIMWTVIAFDAHVLEWTLDNSPPEEFARHHIKEASFYGTDVWTVDMTIKWPPPPNAHPRSSGVNGLRVNFIGIQEKRMWPAKKAEADGSQAMKLFREFDAWLDEKTGGSVDALLMGCVSGEVVV</sequence>
<evidence type="ECO:0000256" key="12">
    <source>
        <dbReference type="ARBA" id="ARBA00023136"/>
    </source>
</evidence>
<gene>
    <name evidence="17" type="ORF">CY34DRAFT_804717</name>
</gene>
<dbReference type="GO" id="GO:0046872">
    <property type="term" value="F:metal ion binding"/>
    <property type="evidence" value="ECO:0007669"/>
    <property type="project" value="UniProtKB-KW"/>
</dbReference>
<evidence type="ECO:0000256" key="11">
    <source>
        <dbReference type="ARBA" id="ARBA00023049"/>
    </source>
</evidence>
<evidence type="ECO:0000256" key="8">
    <source>
        <dbReference type="ARBA" id="ARBA00022824"/>
    </source>
</evidence>
<evidence type="ECO:0000256" key="6">
    <source>
        <dbReference type="ARBA" id="ARBA00022723"/>
    </source>
</evidence>
<dbReference type="GO" id="GO:0005789">
    <property type="term" value="C:endoplasmic reticulum membrane"/>
    <property type="evidence" value="ECO:0007669"/>
    <property type="project" value="UniProtKB-SubCell"/>
</dbReference>
<dbReference type="InterPro" id="IPR007484">
    <property type="entry name" value="Peptidase_M28"/>
</dbReference>
<evidence type="ECO:0000256" key="5">
    <source>
        <dbReference type="ARBA" id="ARBA00022692"/>
    </source>
</evidence>
<evidence type="ECO:0000313" key="17">
    <source>
        <dbReference type="EMBL" id="KIK42649.1"/>
    </source>
</evidence>
<evidence type="ECO:0000256" key="7">
    <source>
        <dbReference type="ARBA" id="ARBA00022801"/>
    </source>
</evidence>
<dbReference type="GO" id="GO:0008235">
    <property type="term" value="F:metalloexopeptidase activity"/>
    <property type="evidence" value="ECO:0007669"/>
    <property type="project" value="InterPro"/>
</dbReference>
<name>A0A0D0AXV6_9AGAM</name>
<feature type="transmembrane region" description="Helical" evidence="15">
    <location>
        <begin position="473"/>
        <end position="506"/>
    </location>
</feature>
<evidence type="ECO:0000256" key="1">
    <source>
        <dbReference type="ARBA" id="ARBA00001947"/>
    </source>
</evidence>
<feature type="transmembrane region" description="Helical" evidence="15">
    <location>
        <begin position="442"/>
        <end position="461"/>
    </location>
</feature>
<dbReference type="STRING" id="930992.A0A0D0AXV6"/>
<keyword evidence="18" id="KW-1185">Reference proteome</keyword>
<dbReference type="EC" id="3.4.-.-" evidence="14"/>